<name>A0AA38Y4C1_9EURO</name>
<dbReference type="Gene3D" id="3.30.1330.40">
    <property type="entry name" value="RutC-like"/>
    <property type="match status" value="1"/>
</dbReference>
<comment type="caution">
    <text evidence="1">The sequence shown here is derived from an EMBL/GenBank/DDBJ whole genome shotgun (WGS) entry which is preliminary data.</text>
</comment>
<proteinExistence type="predicted"/>
<dbReference type="InterPro" id="IPR006175">
    <property type="entry name" value="YjgF/YER057c/UK114"/>
</dbReference>
<keyword evidence="2" id="KW-1185">Reference proteome</keyword>
<evidence type="ECO:0008006" key="3">
    <source>
        <dbReference type="Google" id="ProtNLM"/>
    </source>
</evidence>
<gene>
    <name evidence="1" type="ORF">H2204_006174</name>
</gene>
<evidence type="ECO:0000313" key="1">
    <source>
        <dbReference type="EMBL" id="KAJ9634725.1"/>
    </source>
</evidence>
<dbReference type="SUPFAM" id="SSF55298">
    <property type="entry name" value="YjgF-like"/>
    <property type="match status" value="1"/>
</dbReference>
<protein>
    <recommendedName>
        <fullName evidence="3">Enamine deaminase RidA (YjgF/YER057c/UK114 family)</fullName>
    </recommendedName>
</protein>
<dbReference type="CDD" id="cd00448">
    <property type="entry name" value="YjgF_YER057c_UK114_family"/>
    <property type="match status" value="1"/>
</dbReference>
<evidence type="ECO:0000313" key="2">
    <source>
        <dbReference type="Proteomes" id="UP001172681"/>
    </source>
</evidence>
<reference evidence="1" key="1">
    <citation type="submission" date="2022-10" db="EMBL/GenBank/DDBJ databases">
        <title>Culturing micro-colonial fungi from biological soil crusts in the Mojave desert and describing Neophaeococcomyces mojavensis, and introducing the new genera and species Taxawa tesnikishii.</title>
        <authorList>
            <person name="Kurbessoian T."/>
            <person name="Stajich J.E."/>
        </authorList>
    </citation>
    <scope>NUCLEOTIDE SEQUENCE</scope>
    <source>
        <strain evidence="1">TK_35</strain>
    </source>
</reference>
<accession>A0AA38Y4C1</accession>
<dbReference type="EMBL" id="JAPDRN010000037">
    <property type="protein sequence ID" value="KAJ9634725.1"/>
    <property type="molecule type" value="Genomic_DNA"/>
</dbReference>
<dbReference type="Proteomes" id="UP001172681">
    <property type="component" value="Unassembled WGS sequence"/>
</dbReference>
<organism evidence="1 2">
    <name type="scientific">Knufia peltigerae</name>
    <dbReference type="NCBI Taxonomy" id="1002370"/>
    <lineage>
        <taxon>Eukaryota</taxon>
        <taxon>Fungi</taxon>
        <taxon>Dikarya</taxon>
        <taxon>Ascomycota</taxon>
        <taxon>Pezizomycotina</taxon>
        <taxon>Eurotiomycetes</taxon>
        <taxon>Chaetothyriomycetidae</taxon>
        <taxon>Chaetothyriales</taxon>
        <taxon>Trichomeriaceae</taxon>
        <taxon>Knufia</taxon>
    </lineage>
</organism>
<dbReference type="Pfam" id="PF01042">
    <property type="entry name" value="Ribonuc_L-PSP"/>
    <property type="match status" value="1"/>
</dbReference>
<sequence>MPPHIVSTLNRPGSRQFGPYSELSVVPIPSVDPTVYLLQTAGQVGGPPPAAAAAAEGGPFPTSFREQAVNAFANVAAVLALKGATPRDVTKITIFVPNLDTAKRDLLPGVITDFLLRGGSRTGHDEQTVHQPPSSLIGVAALASPEFLIEVEASAVVAAPGSRQG</sequence>
<dbReference type="InterPro" id="IPR035959">
    <property type="entry name" value="RutC-like_sf"/>
</dbReference>
<dbReference type="AlphaFoldDB" id="A0AA38Y4C1"/>